<evidence type="ECO:0000313" key="1">
    <source>
        <dbReference type="EMBL" id="QHT26664.1"/>
    </source>
</evidence>
<proteinExistence type="predicted"/>
<dbReference type="AlphaFoldDB" id="A0A6C0EC40"/>
<protein>
    <submittedName>
        <fullName evidence="1">Uncharacterized protein</fullName>
    </submittedName>
</protein>
<name>A0A6C0EC40_9ZZZZ</name>
<sequence length="226" mass="27287">MSEFDRIQKLIEYIKNIFCYVDDNFNDYEMFNYLIAKMMYETCLHMIAKILNEMIDDFPRNVLPKRCQKIIDAEMLCHSKSRFIKMSHCNSIKYDDVENIIGMIEYNDYALKIFNDNFKKADKYILEIYSKSFYFFVSIFADMKKIEQYNWSIIHQNCFDQNDSLSNNFVEDLIVLCKRIKETSQISEPWTCKWSSPTVIYKIIDHIIFWIQNDLSHSIKIFTKKK</sequence>
<dbReference type="EMBL" id="MN739800">
    <property type="protein sequence ID" value="QHT26664.1"/>
    <property type="molecule type" value="Genomic_DNA"/>
</dbReference>
<reference evidence="1" key="1">
    <citation type="journal article" date="2020" name="Nature">
        <title>Giant virus diversity and host interactions through global metagenomics.</title>
        <authorList>
            <person name="Schulz F."/>
            <person name="Roux S."/>
            <person name="Paez-Espino D."/>
            <person name="Jungbluth S."/>
            <person name="Walsh D.A."/>
            <person name="Denef V.J."/>
            <person name="McMahon K.D."/>
            <person name="Konstantinidis K.T."/>
            <person name="Eloe-Fadrosh E.A."/>
            <person name="Kyrpides N.C."/>
            <person name="Woyke T."/>
        </authorList>
    </citation>
    <scope>NUCLEOTIDE SEQUENCE</scope>
    <source>
        <strain evidence="1">GVMAG-M-3300023179-2</strain>
    </source>
</reference>
<accession>A0A6C0EC40</accession>
<organism evidence="1">
    <name type="scientific">viral metagenome</name>
    <dbReference type="NCBI Taxonomy" id="1070528"/>
    <lineage>
        <taxon>unclassified sequences</taxon>
        <taxon>metagenomes</taxon>
        <taxon>organismal metagenomes</taxon>
    </lineage>
</organism>